<dbReference type="InterPro" id="IPR056924">
    <property type="entry name" value="SH3_Tf2-1"/>
</dbReference>
<dbReference type="GO" id="GO:0003964">
    <property type="term" value="F:RNA-directed DNA polymerase activity"/>
    <property type="evidence" value="ECO:0007669"/>
    <property type="project" value="UniProtKB-KW"/>
</dbReference>
<dbReference type="PANTHER" id="PTHR45835:SF104">
    <property type="entry name" value="PROTEIN NYNRIN-LIKE"/>
    <property type="match status" value="1"/>
</dbReference>
<proteinExistence type="predicted"/>
<dbReference type="SUPFAM" id="SSF53098">
    <property type="entry name" value="Ribonuclease H-like"/>
    <property type="match status" value="1"/>
</dbReference>
<keyword evidence="2" id="KW-0808">Transferase</keyword>
<dbReference type="Pfam" id="PF24626">
    <property type="entry name" value="SH3_Tf2-1"/>
    <property type="match status" value="1"/>
</dbReference>
<dbReference type="Gene3D" id="3.30.420.10">
    <property type="entry name" value="Ribonuclease H-like superfamily/Ribonuclease H"/>
    <property type="match status" value="1"/>
</dbReference>
<dbReference type="GO" id="GO:0003676">
    <property type="term" value="F:nucleic acid binding"/>
    <property type="evidence" value="ECO:0007669"/>
    <property type="project" value="InterPro"/>
</dbReference>
<evidence type="ECO:0000313" key="2">
    <source>
        <dbReference type="EMBL" id="KAA3472909.1"/>
    </source>
</evidence>
<comment type="caution">
    <text evidence="2">The sequence shown here is derived from an EMBL/GenBank/DDBJ whole genome shotgun (WGS) entry which is preliminary data.</text>
</comment>
<dbReference type="PROSITE" id="PS50994">
    <property type="entry name" value="INTEGRASE"/>
    <property type="match status" value="1"/>
</dbReference>
<feature type="domain" description="Integrase catalytic" evidence="1">
    <location>
        <begin position="1"/>
        <end position="90"/>
    </location>
</feature>
<keyword evidence="3" id="KW-1185">Reference proteome</keyword>
<gene>
    <name evidence="2" type="ORF">EPI10_023332</name>
</gene>
<dbReference type="InterPro" id="IPR012337">
    <property type="entry name" value="RNaseH-like_sf"/>
</dbReference>
<dbReference type="AlphaFoldDB" id="A0A5B6VTV6"/>
<dbReference type="SUPFAM" id="SSF54160">
    <property type="entry name" value="Chromo domain-like"/>
    <property type="match status" value="1"/>
</dbReference>
<dbReference type="PANTHER" id="PTHR45835">
    <property type="entry name" value="YALI0A06105P"/>
    <property type="match status" value="1"/>
</dbReference>
<dbReference type="InterPro" id="IPR016197">
    <property type="entry name" value="Chromo-like_dom_sf"/>
</dbReference>
<keyword evidence="2" id="KW-0695">RNA-directed DNA polymerase</keyword>
<sequence>MPDLIISDRDKIFDLFRQAGTKLLLSTAYHPQTDGQTEVLNRSLENYLRCMTGEMPTNWLQWLPLAEWWYNSSYHSSIQLTPYEALSRQPPPSHLPYLATSSVAVVDRSLQAREAAMKLLYFHIKRAQSRMKQFANKHRSERSFQVGDFVYLRLQAYRQQTVRRVLNQKLSPKYYGPFPVIKKVGEVAYTLQLPPDSRIHPTFHVSQLKKHVGSKPTQAHYGAMQKEPVRIVDRRIVKKGNQAITEVLVKWIDSFPEDATRESLALLRTNFPHFHP</sequence>
<dbReference type="InterPro" id="IPR036397">
    <property type="entry name" value="RNaseH_sf"/>
</dbReference>
<accession>A0A5B6VTV6</accession>
<dbReference type="GO" id="GO:0015074">
    <property type="term" value="P:DNA integration"/>
    <property type="evidence" value="ECO:0007669"/>
    <property type="project" value="InterPro"/>
</dbReference>
<dbReference type="InterPro" id="IPR001584">
    <property type="entry name" value="Integrase_cat-core"/>
</dbReference>
<organism evidence="2 3">
    <name type="scientific">Gossypium australe</name>
    <dbReference type="NCBI Taxonomy" id="47621"/>
    <lineage>
        <taxon>Eukaryota</taxon>
        <taxon>Viridiplantae</taxon>
        <taxon>Streptophyta</taxon>
        <taxon>Embryophyta</taxon>
        <taxon>Tracheophyta</taxon>
        <taxon>Spermatophyta</taxon>
        <taxon>Magnoliopsida</taxon>
        <taxon>eudicotyledons</taxon>
        <taxon>Gunneridae</taxon>
        <taxon>Pentapetalae</taxon>
        <taxon>rosids</taxon>
        <taxon>malvids</taxon>
        <taxon>Malvales</taxon>
        <taxon>Malvaceae</taxon>
        <taxon>Malvoideae</taxon>
        <taxon>Gossypium</taxon>
    </lineage>
</organism>
<keyword evidence="2" id="KW-0548">Nucleotidyltransferase</keyword>
<dbReference type="OrthoDB" id="5554229at2759"/>
<dbReference type="Proteomes" id="UP000325315">
    <property type="component" value="Unassembled WGS sequence"/>
</dbReference>
<reference evidence="3" key="1">
    <citation type="journal article" date="2019" name="Plant Biotechnol. J.">
        <title>Genome sequencing of the Australian wild diploid species Gossypium australe highlights disease resistance and delayed gland morphogenesis.</title>
        <authorList>
            <person name="Cai Y."/>
            <person name="Cai X."/>
            <person name="Wang Q."/>
            <person name="Wang P."/>
            <person name="Zhang Y."/>
            <person name="Cai C."/>
            <person name="Xu Y."/>
            <person name="Wang K."/>
            <person name="Zhou Z."/>
            <person name="Wang C."/>
            <person name="Geng S."/>
            <person name="Li B."/>
            <person name="Dong Q."/>
            <person name="Hou Y."/>
            <person name="Wang H."/>
            <person name="Ai P."/>
            <person name="Liu Z."/>
            <person name="Yi F."/>
            <person name="Sun M."/>
            <person name="An G."/>
            <person name="Cheng J."/>
            <person name="Zhang Y."/>
            <person name="Shi Q."/>
            <person name="Xie Y."/>
            <person name="Shi X."/>
            <person name="Chang Y."/>
            <person name="Huang F."/>
            <person name="Chen Y."/>
            <person name="Hong S."/>
            <person name="Mi L."/>
            <person name="Sun Q."/>
            <person name="Zhang L."/>
            <person name="Zhou B."/>
            <person name="Peng R."/>
            <person name="Zhang X."/>
            <person name="Liu F."/>
        </authorList>
    </citation>
    <scope>NUCLEOTIDE SEQUENCE [LARGE SCALE GENOMIC DNA]</scope>
    <source>
        <strain evidence="3">cv. PA1801</strain>
    </source>
</reference>
<protein>
    <submittedName>
        <fullName evidence="2">Reverse transcriptase</fullName>
    </submittedName>
</protein>
<name>A0A5B6VTV6_9ROSI</name>
<dbReference type="EMBL" id="SMMG02000005">
    <property type="protein sequence ID" value="KAA3472909.1"/>
    <property type="molecule type" value="Genomic_DNA"/>
</dbReference>
<evidence type="ECO:0000259" key="1">
    <source>
        <dbReference type="PROSITE" id="PS50994"/>
    </source>
</evidence>
<evidence type="ECO:0000313" key="3">
    <source>
        <dbReference type="Proteomes" id="UP000325315"/>
    </source>
</evidence>